<protein>
    <submittedName>
        <fullName evidence="1">Uncharacterized protein</fullName>
    </submittedName>
</protein>
<reference evidence="1" key="1">
    <citation type="submission" date="2018-05" db="EMBL/GenBank/DDBJ databases">
        <authorList>
            <person name="Lanie J.A."/>
            <person name="Ng W.-L."/>
            <person name="Kazmierczak K.M."/>
            <person name="Andrzejewski T.M."/>
            <person name="Davidsen T.M."/>
            <person name="Wayne K.J."/>
            <person name="Tettelin H."/>
            <person name="Glass J.I."/>
            <person name="Rusch D."/>
            <person name="Podicherti R."/>
            <person name="Tsui H.-C.T."/>
            <person name="Winkler M.E."/>
        </authorList>
    </citation>
    <scope>NUCLEOTIDE SEQUENCE</scope>
</reference>
<gene>
    <name evidence="1" type="ORF">METZ01_LOCUS440779</name>
</gene>
<dbReference type="EMBL" id="UINC01179303">
    <property type="protein sequence ID" value="SVD87925.1"/>
    <property type="molecule type" value="Genomic_DNA"/>
</dbReference>
<feature type="non-terminal residue" evidence="1">
    <location>
        <position position="25"/>
    </location>
</feature>
<proteinExistence type="predicted"/>
<accession>A0A382YYJ4</accession>
<feature type="non-terminal residue" evidence="1">
    <location>
        <position position="1"/>
    </location>
</feature>
<evidence type="ECO:0000313" key="1">
    <source>
        <dbReference type="EMBL" id="SVD87925.1"/>
    </source>
</evidence>
<sequence length="25" mass="2991">LQKRCCMEYFNCKIRYVAPTPLLEA</sequence>
<organism evidence="1">
    <name type="scientific">marine metagenome</name>
    <dbReference type="NCBI Taxonomy" id="408172"/>
    <lineage>
        <taxon>unclassified sequences</taxon>
        <taxon>metagenomes</taxon>
        <taxon>ecological metagenomes</taxon>
    </lineage>
</organism>
<dbReference type="AlphaFoldDB" id="A0A382YYJ4"/>
<name>A0A382YYJ4_9ZZZZ</name>